<proteinExistence type="predicted"/>
<accession>A0A7W4KBC2</accession>
<dbReference type="GO" id="GO:0016020">
    <property type="term" value="C:membrane"/>
    <property type="evidence" value="ECO:0007669"/>
    <property type="project" value="InterPro"/>
</dbReference>
<keyword evidence="1" id="KW-1133">Transmembrane helix</keyword>
<feature type="transmembrane region" description="Helical" evidence="1">
    <location>
        <begin position="38"/>
        <end position="57"/>
    </location>
</feature>
<dbReference type="InterPro" id="IPR037185">
    <property type="entry name" value="EmrE-like"/>
</dbReference>
<dbReference type="Pfam" id="PF00892">
    <property type="entry name" value="EamA"/>
    <property type="match status" value="2"/>
</dbReference>
<dbReference type="EMBL" id="JABEQK010000001">
    <property type="protein sequence ID" value="MBB2203808.1"/>
    <property type="molecule type" value="Genomic_DNA"/>
</dbReference>
<dbReference type="SUPFAM" id="SSF103481">
    <property type="entry name" value="Multidrug resistance efflux transporter EmrE"/>
    <property type="match status" value="2"/>
</dbReference>
<organism evidence="3 4">
    <name type="scientific">Gluconacetobacter takamatsuzukensis</name>
    <dbReference type="NCBI Taxonomy" id="1286190"/>
    <lineage>
        <taxon>Bacteria</taxon>
        <taxon>Pseudomonadati</taxon>
        <taxon>Pseudomonadota</taxon>
        <taxon>Alphaproteobacteria</taxon>
        <taxon>Acetobacterales</taxon>
        <taxon>Acetobacteraceae</taxon>
        <taxon>Gluconacetobacter</taxon>
    </lineage>
</organism>
<dbReference type="PANTHER" id="PTHR12715">
    <property type="entry name" value="TRANSPORTER, DRUG/METABOLITE EXPORTER FAMILY"/>
    <property type="match status" value="1"/>
</dbReference>
<dbReference type="PANTHER" id="PTHR12715:SF4">
    <property type="entry name" value="EAMA DOMAIN-CONTAINING PROTEIN"/>
    <property type="match status" value="1"/>
</dbReference>
<feature type="transmembrane region" description="Helical" evidence="1">
    <location>
        <begin position="172"/>
        <end position="192"/>
    </location>
</feature>
<feature type="domain" description="EamA" evidence="2">
    <location>
        <begin position="11"/>
        <end position="139"/>
    </location>
</feature>
<dbReference type="AlphaFoldDB" id="A0A7W4KBC2"/>
<dbReference type="InterPro" id="IPR000620">
    <property type="entry name" value="EamA_dom"/>
</dbReference>
<feature type="transmembrane region" description="Helical" evidence="1">
    <location>
        <begin position="270"/>
        <end position="287"/>
    </location>
</feature>
<gene>
    <name evidence="3" type="ORF">HLH27_02090</name>
</gene>
<evidence type="ECO:0000313" key="3">
    <source>
        <dbReference type="EMBL" id="MBB2203808.1"/>
    </source>
</evidence>
<dbReference type="InterPro" id="IPR052756">
    <property type="entry name" value="Alkyne_AA_exporter"/>
</dbReference>
<dbReference type="RefSeq" id="WP_182947408.1">
    <property type="nucleotide sequence ID" value="NZ_JABEQK010000001.1"/>
</dbReference>
<evidence type="ECO:0000259" key="2">
    <source>
        <dbReference type="Pfam" id="PF00892"/>
    </source>
</evidence>
<comment type="caution">
    <text evidence="3">The sequence shown here is derived from an EMBL/GenBank/DDBJ whole genome shotgun (WGS) entry which is preliminary data.</text>
</comment>
<keyword evidence="4" id="KW-1185">Reference proteome</keyword>
<keyword evidence="1" id="KW-0812">Transmembrane</keyword>
<keyword evidence="1" id="KW-0472">Membrane</keyword>
<feature type="transmembrane region" description="Helical" evidence="1">
    <location>
        <begin position="69"/>
        <end position="88"/>
    </location>
</feature>
<feature type="transmembrane region" description="Helical" evidence="1">
    <location>
        <begin position="123"/>
        <end position="140"/>
    </location>
</feature>
<protein>
    <submittedName>
        <fullName evidence="3">DMT family transporter</fullName>
    </submittedName>
</protein>
<name>A0A7W4KBC2_9PROT</name>
<evidence type="ECO:0000256" key="1">
    <source>
        <dbReference type="SAM" id="Phobius"/>
    </source>
</evidence>
<dbReference type="Proteomes" id="UP000540556">
    <property type="component" value="Unassembled WGS sequence"/>
</dbReference>
<feature type="transmembrane region" description="Helical" evidence="1">
    <location>
        <begin position="146"/>
        <end position="165"/>
    </location>
</feature>
<evidence type="ECO:0000313" key="4">
    <source>
        <dbReference type="Proteomes" id="UP000540556"/>
    </source>
</evidence>
<feature type="transmembrane region" description="Helical" evidence="1">
    <location>
        <begin position="94"/>
        <end position="116"/>
    </location>
</feature>
<feature type="domain" description="EamA" evidence="2">
    <location>
        <begin position="150"/>
        <end position="284"/>
    </location>
</feature>
<sequence length="308" mass="31598">MSNAARFLPLIVTVAILSWASAYPVVRIALRDLPPVPLAAARYAVAAMLAGGWLAWARPPAPARGDWPRILACGGIGIALYNILFNTGEVTVSAGAASLLISAMPLIAALIAVAVMGERLSRWGWAGSLCSFAGVVLIAQGQVGGVALGSGATLVFAAAVCGALYTTLQKKLVLRYGALSSICYILIAGALWLSPWLPQALMGLRGAPVRCWASVLELGIFPAAIGYAAWAFVIGHMGAARGAGLLYLLPPATLVLAFVLTGEIPSARTLVGGAIVMAGVVVTNTYGHPGRQGRRTAATGKSAVTAKE</sequence>
<feature type="transmembrane region" description="Helical" evidence="1">
    <location>
        <begin position="245"/>
        <end position="264"/>
    </location>
</feature>
<reference evidence="3 4" key="1">
    <citation type="submission" date="2020-04" db="EMBL/GenBank/DDBJ databases">
        <title>Description of novel Gluconacetobacter.</title>
        <authorList>
            <person name="Sombolestani A."/>
        </authorList>
    </citation>
    <scope>NUCLEOTIDE SEQUENCE [LARGE SCALE GENOMIC DNA]</scope>
    <source>
        <strain evidence="3 4">LMG 27800</strain>
    </source>
</reference>
<feature type="transmembrane region" description="Helical" evidence="1">
    <location>
        <begin position="212"/>
        <end position="233"/>
    </location>
</feature>